<dbReference type="PANTHER" id="PTHR30213:SF0">
    <property type="entry name" value="UPF0761 MEMBRANE PROTEIN YIHY"/>
    <property type="match status" value="1"/>
</dbReference>
<dbReference type="InterPro" id="IPR017039">
    <property type="entry name" value="Virul_fac_BrkB"/>
</dbReference>
<dbReference type="EMBL" id="SDMQ01000006">
    <property type="protein sequence ID" value="TBT85072.1"/>
    <property type="molecule type" value="Genomic_DNA"/>
</dbReference>
<dbReference type="Pfam" id="PF03631">
    <property type="entry name" value="Virul_fac_BrkB"/>
    <property type="match status" value="1"/>
</dbReference>
<keyword evidence="5 7" id="KW-0472">Membrane</keyword>
<dbReference type="OrthoDB" id="9781030at2"/>
<name>A0A4Q9KE16_9ACTN</name>
<keyword evidence="2" id="KW-1003">Cell membrane</keyword>
<feature type="transmembrane region" description="Helical" evidence="7">
    <location>
        <begin position="163"/>
        <end position="189"/>
    </location>
</feature>
<dbReference type="GO" id="GO:0005886">
    <property type="term" value="C:plasma membrane"/>
    <property type="evidence" value="ECO:0007669"/>
    <property type="project" value="UniProtKB-SubCell"/>
</dbReference>
<reference evidence="8 9" key="1">
    <citation type="submission" date="2019-01" db="EMBL/GenBank/DDBJ databases">
        <title>Lactibacter flavus gen. nov., sp. nov., a novel bacterium of the family Propionibacteriaceae isolated from raw milk and dairy products.</title>
        <authorList>
            <person name="Huptas C."/>
            <person name="Wenning M."/>
            <person name="Breitenwieser F."/>
            <person name="Doll E."/>
            <person name="Von Neubeck M."/>
            <person name="Busse H.-J."/>
            <person name="Scherer S."/>
        </authorList>
    </citation>
    <scope>NUCLEOTIDE SEQUENCE [LARGE SCALE GENOMIC DNA]</scope>
    <source>
        <strain evidence="8 9">KCTC 33808</strain>
    </source>
</reference>
<evidence type="ECO:0000256" key="6">
    <source>
        <dbReference type="SAM" id="MobiDB-lite"/>
    </source>
</evidence>
<accession>A0A4Q9KE16</accession>
<protein>
    <submittedName>
        <fullName evidence="8">YihY/virulence factor BrkB family protein</fullName>
    </submittedName>
</protein>
<feature type="transmembrane region" description="Helical" evidence="7">
    <location>
        <begin position="209"/>
        <end position="229"/>
    </location>
</feature>
<gene>
    <name evidence="8" type="ORF">ET989_07880</name>
</gene>
<evidence type="ECO:0000313" key="8">
    <source>
        <dbReference type="EMBL" id="TBT85072.1"/>
    </source>
</evidence>
<comment type="subcellular location">
    <subcellularLocation>
        <location evidence="1">Cell membrane</location>
        <topology evidence="1">Multi-pass membrane protein</topology>
    </subcellularLocation>
</comment>
<dbReference type="Proteomes" id="UP000292373">
    <property type="component" value="Unassembled WGS sequence"/>
</dbReference>
<evidence type="ECO:0000256" key="3">
    <source>
        <dbReference type="ARBA" id="ARBA00022692"/>
    </source>
</evidence>
<evidence type="ECO:0000256" key="1">
    <source>
        <dbReference type="ARBA" id="ARBA00004651"/>
    </source>
</evidence>
<feature type="transmembrane region" description="Helical" evidence="7">
    <location>
        <begin position="58"/>
        <end position="80"/>
    </location>
</feature>
<organism evidence="8 9">
    <name type="scientific">Propioniciclava sinopodophylli</name>
    <dbReference type="NCBI Taxonomy" id="1837344"/>
    <lineage>
        <taxon>Bacteria</taxon>
        <taxon>Bacillati</taxon>
        <taxon>Actinomycetota</taxon>
        <taxon>Actinomycetes</taxon>
        <taxon>Propionibacteriales</taxon>
        <taxon>Propionibacteriaceae</taxon>
        <taxon>Propioniciclava</taxon>
    </lineage>
</organism>
<evidence type="ECO:0000256" key="5">
    <source>
        <dbReference type="ARBA" id="ARBA00023136"/>
    </source>
</evidence>
<dbReference type="AlphaFoldDB" id="A0A4Q9KE16"/>
<feature type="region of interest" description="Disordered" evidence="6">
    <location>
        <begin position="1"/>
        <end position="22"/>
    </location>
</feature>
<evidence type="ECO:0000256" key="4">
    <source>
        <dbReference type="ARBA" id="ARBA00022989"/>
    </source>
</evidence>
<proteinExistence type="predicted"/>
<evidence type="ECO:0000313" key="9">
    <source>
        <dbReference type="Proteomes" id="UP000292373"/>
    </source>
</evidence>
<feature type="region of interest" description="Disordered" evidence="6">
    <location>
        <begin position="344"/>
        <end position="368"/>
    </location>
</feature>
<dbReference type="RefSeq" id="WP_131167985.1">
    <property type="nucleotide sequence ID" value="NZ_SDMQ01000006.1"/>
</dbReference>
<sequence>MDAEEESTVHKALTAPEPNDPAKPAWPWQIPARSWRYVLRRTWSEFWYRHILDNAGNLAYMSVQSLFPGLLAILAGLTLLGQGTAAVEWMIEFLASIAPDAVVDLVADPLRQLARAAGADWVLGIALIGALWAASGYVAAFGRSANRIHGVVEGRPIWQIIPYNLLVTLLMLVFGAFVLLVVLLSAGIWEVVLDYLGLDDGPLRALRGNRWVVLAIASLVAVLALYRATPNVRQAKLRWSIPGALFAMGATVLAIVGFSAWVAEFGRLPASYGIVGSFIILLLGLWIMNIALLIGVVLNAEIERARLLAGGFPAERELLVQPRNTRMIQARTAEEDWLAERAGELRGQATGHSQPSRRPRKSSDGSPS</sequence>
<comment type="caution">
    <text evidence="8">The sequence shown here is derived from an EMBL/GenBank/DDBJ whole genome shotgun (WGS) entry which is preliminary data.</text>
</comment>
<keyword evidence="4 7" id="KW-1133">Transmembrane helix</keyword>
<dbReference type="PANTHER" id="PTHR30213">
    <property type="entry name" value="INNER MEMBRANE PROTEIN YHJD"/>
    <property type="match status" value="1"/>
</dbReference>
<feature type="transmembrane region" description="Helical" evidence="7">
    <location>
        <begin position="121"/>
        <end position="142"/>
    </location>
</feature>
<keyword evidence="9" id="KW-1185">Reference proteome</keyword>
<keyword evidence="3 7" id="KW-0812">Transmembrane</keyword>
<evidence type="ECO:0000256" key="7">
    <source>
        <dbReference type="SAM" id="Phobius"/>
    </source>
</evidence>
<evidence type="ECO:0000256" key="2">
    <source>
        <dbReference type="ARBA" id="ARBA00022475"/>
    </source>
</evidence>
<feature type="transmembrane region" description="Helical" evidence="7">
    <location>
        <begin position="274"/>
        <end position="298"/>
    </location>
</feature>
<feature type="transmembrane region" description="Helical" evidence="7">
    <location>
        <begin position="241"/>
        <end position="262"/>
    </location>
</feature>